<gene>
    <name evidence="2" type="ORF">UV09_C0014G0028</name>
</gene>
<dbReference type="InterPro" id="IPR027981">
    <property type="entry name" value="DUF4446"/>
</dbReference>
<name>A0A0G1CAQ7_9BACT</name>
<evidence type="ECO:0008006" key="4">
    <source>
        <dbReference type="Google" id="ProtNLM"/>
    </source>
</evidence>
<protein>
    <recommendedName>
        <fullName evidence="4">DUF4446 domain-containing protein</fullName>
    </recommendedName>
</protein>
<accession>A0A0G1CAQ7</accession>
<evidence type="ECO:0000313" key="2">
    <source>
        <dbReference type="EMBL" id="KKS46708.1"/>
    </source>
</evidence>
<feature type="transmembrane region" description="Helical" evidence="1">
    <location>
        <begin position="6"/>
        <end position="23"/>
    </location>
</feature>
<keyword evidence="1" id="KW-0472">Membrane</keyword>
<dbReference type="AlphaFoldDB" id="A0A0G1CAQ7"/>
<dbReference type="Pfam" id="PF14584">
    <property type="entry name" value="DUF4446"/>
    <property type="match status" value="1"/>
</dbReference>
<keyword evidence="1" id="KW-1133">Transmembrane helix</keyword>
<keyword evidence="1" id="KW-0812">Transmembrane</keyword>
<evidence type="ECO:0000313" key="3">
    <source>
        <dbReference type="Proteomes" id="UP000034320"/>
    </source>
</evidence>
<sequence length="164" mass="18662">MDSALIIILTGIIIYLSILTYYLNKYKMLLTKLVNFSSKENLADILNSILVKLDGDKENINHIKDEIQRQSVRNLGFIQRVGILRYNPFSDTGGDQSFVMALLNGEDTGIVLTSLHNRGQSRWYAKNVRHGKGVGHELSKEEEKAIKMAYEANKKTVKENLNEF</sequence>
<dbReference type="Proteomes" id="UP000034320">
    <property type="component" value="Unassembled WGS sequence"/>
</dbReference>
<organism evidence="2 3">
    <name type="scientific">Candidatus Gottesmanbacteria bacterium GW2011_GWA2_42_18</name>
    <dbReference type="NCBI Taxonomy" id="1618442"/>
    <lineage>
        <taxon>Bacteria</taxon>
        <taxon>Candidatus Gottesmaniibacteriota</taxon>
    </lineage>
</organism>
<reference evidence="2 3" key="1">
    <citation type="journal article" date="2015" name="Nature">
        <title>rRNA introns, odd ribosomes, and small enigmatic genomes across a large radiation of phyla.</title>
        <authorList>
            <person name="Brown C.T."/>
            <person name="Hug L.A."/>
            <person name="Thomas B.C."/>
            <person name="Sharon I."/>
            <person name="Castelle C.J."/>
            <person name="Singh A."/>
            <person name="Wilkins M.J."/>
            <person name="Williams K.H."/>
            <person name="Banfield J.F."/>
        </authorList>
    </citation>
    <scope>NUCLEOTIDE SEQUENCE [LARGE SCALE GENOMIC DNA]</scope>
</reference>
<proteinExistence type="predicted"/>
<comment type="caution">
    <text evidence="2">The sequence shown here is derived from an EMBL/GenBank/DDBJ whole genome shotgun (WGS) entry which is preliminary data.</text>
</comment>
<dbReference type="EMBL" id="LCDD01000014">
    <property type="protein sequence ID" value="KKS46708.1"/>
    <property type="molecule type" value="Genomic_DNA"/>
</dbReference>
<evidence type="ECO:0000256" key="1">
    <source>
        <dbReference type="SAM" id="Phobius"/>
    </source>
</evidence>